<name>A0A6J7WCJ1_9CAUD</name>
<sequence length="88" mass="9982">MSKLRQTAEEVSRAWRKGPSLTELILAFHAMDDALAEDRQAKRDEYEYQLIGTIDGTYAGRWMLAAFAENASSAWPDGTAVYVRRVKE</sequence>
<accession>A0A6J7WCJ1</accession>
<protein>
    <submittedName>
        <fullName evidence="1">Uncharacterized protein</fullName>
    </submittedName>
</protein>
<gene>
    <name evidence="1" type="ORF">UFOVP171_32</name>
</gene>
<organism evidence="1">
    <name type="scientific">uncultured Caudovirales phage</name>
    <dbReference type="NCBI Taxonomy" id="2100421"/>
    <lineage>
        <taxon>Viruses</taxon>
        <taxon>Duplodnaviria</taxon>
        <taxon>Heunggongvirae</taxon>
        <taxon>Uroviricota</taxon>
        <taxon>Caudoviricetes</taxon>
        <taxon>Peduoviridae</taxon>
        <taxon>Maltschvirus</taxon>
        <taxon>Maltschvirus maltsch</taxon>
    </lineage>
</organism>
<dbReference type="EMBL" id="LR798214">
    <property type="protein sequence ID" value="CAB5194861.1"/>
    <property type="molecule type" value="Genomic_DNA"/>
</dbReference>
<proteinExistence type="predicted"/>
<evidence type="ECO:0000313" key="1">
    <source>
        <dbReference type="EMBL" id="CAB5194861.1"/>
    </source>
</evidence>
<reference evidence="1" key="1">
    <citation type="submission" date="2020-05" db="EMBL/GenBank/DDBJ databases">
        <authorList>
            <person name="Chiriac C."/>
            <person name="Salcher M."/>
            <person name="Ghai R."/>
            <person name="Kavagutti S V."/>
        </authorList>
    </citation>
    <scope>NUCLEOTIDE SEQUENCE</scope>
</reference>